<feature type="region of interest" description="Disordered" evidence="1">
    <location>
        <begin position="26"/>
        <end position="45"/>
    </location>
</feature>
<proteinExistence type="predicted"/>
<dbReference type="InterPro" id="IPR017560">
    <property type="entry name" value="Cyt_c_biogenesis_CcmI"/>
</dbReference>
<organism evidence="2">
    <name type="scientific">Methyloraptor flagellatus</name>
    <dbReference type="NCBI Taxonomy" id="3162530"/>
    <lineage>
        <taxon>Bacteria</taxon>
        <taxon>Pseudomonadati</taxon>
        <taxon>Pseudomonadota</taxon>
        <taxon>Alphaproteobacteria</taxon>
        <taxon>Hyphomicrobiales</taxon>
        <taxon>Ancalomicrobiaceae</taxon>
        <taxon>Methyloraptor</taxon>
    </lineage>
</organism>
<dbReference type="EMBL" id="CP158568">
    <property type="protein sequence ID" value="XBY42867.1"/>
    <property type="molecule type" value="Genomic_DNA"/>
</dbReference>
<dbReference type="KEGG" id="mflg:ABS361_12145"/>
<evidence type="ECO:0000313" key="2">
    <source>
        <dbReference type="EMBL" id="XBY42867.1"/>
    </source>
</evidence>
<dbReference type="RefSeq" id="WP_407047968.1">
    <property type="nucleotide sequence ID" value="NZ_CP158568.1"/>
</dbReference>
<sequence>MEIWVVFAAMTAAAAFVVLAPLARRSRGDAAETGTKTGAKTGAGAAGHDISVYKDQLAEVDRDLERGVIAAPEAEAARTEIARRLLKAAREAEEAPRPLIAGRPCVVARPR</sequence>
<gene>
    <name evidence="2" type="primary">ccmI</name>
    <name evidence="2" type="ORF">ABS361_12145</name>
</gene>
<accession>A0AAU7X7J2</accession>
<evidence type="ECO:0000256" key="1">
    <source>
        <dbReference type="SAM" id="MobiDB-lite"/>
    </source>
</evidence>
<protein>
    <submittedName>
        <fullName evidence="2">C-type cytochrome biogenesis protein CcmI</fullName>
    </submittedName>
</protein>
<dbReference type="NCBIfam" id="TIGR03142">
    <property type="entry name" value="cytochro_ccmI"/>
    <property type="match status" value="1"/>
</dbReference>
<reference evidence="2" key="1">
    <citation type="submission" date="2024-06" db="EMBL/GenBank/DDBJ databases">
        <title>Methylostella associata gen. nov., sp. nov., a novel Ancalomicrobiaceae-affiliated facultatively methylotrophic bacteria that feed on methanotrophs of the genus Methylococcus.</title>
        <authorList>
            <person name="Saltykova V."/>
            <person name="Danilova O.V."/>
            <person name="Oshkin I.Y."/>
            <person name="Belova S.E."/>
            <person name="Pimenov N.V."/>
            <person name="Dedysh S.N."/>
        </authorList>
    </citation>
    <scope>NUCLEOTIDE SEQUENCE</scope>
    <source>
        <strain evidence="2">S20</strain>
    </source>
</reference>
<dbReference type="AlphaFoldDB" id="A0AAU7X7J2"/>
<feature type="compositionally biased region" description="Low complexity" evidence="1">
    <location>
        <begin position="31"/>
        <end position="45"/>
    </location>
</feature>
<name>A0AAU7X7J2_9HYPH</name>